<evidence type="ECO:0000256" key="12">
    <source>
        <dbReference type="RuleBase" id="RU363000"/>
    </source>
</evidence>
<keyword evidence="8" id="KW-0175">Coiled coil</keyword>
<dbReference type="GO" id="GO:0061617">
    <property type="term" value="C:MICOS complex"/>
    <property type="evidence" value="ECO:0007669"/>
    <property type="project" value="TreeGrafter"/>
</dbReference>
<dbReference type="HOGENOM" id="CLU_1175264_0_0_1"/>
<keyword evidence="7" id="KW-1133">Transmembrane helix</keyword>
<comment type="subcellular location">
    <subcellularLocation>
        <location evidence="1 12">Mitochondrion inner membrane</location>
        <topology evidence="1 12">Single-pass membrane protein</topology>
    </subcellularLocation>
</comment>
<protein>
    <recommendedName>
        <fullName evidence="3 12">MICOS complex subunit MIC60</fullName>
    </recommendedName>
    <alternativeName>
        <fullName evidence="12">Mitofilin</fullName>
    </alternativeName>
</protein>
<evidence type="ECO:0000256" key="11">
    <source>
        <dbReference type="ARBA" id="ARBA00025571"/>
    </source>
</evidence>
<dbReference type="PANTHER" id="PTHR15415">
    <property type="entry name" value="MITOFILIN"/>
    <property type="match status" value="1"/>
</dbReference>
<keyword evidence="14" id="KW-1185">Reference proteome</keyword>
<evidence type="ECO:0000256" key="9">
    <source>
        <dbReference type="ARBA" id="ARBA00023128"/>
    </source>
</evidence>
<evidence type="ECO:0000256" key="3">
    <source>
        <dbReference type="ARBA" id="ARBA00018116"/>
    </source>
</evidence>
<gene>
    <name evidence="13" type="ORF">CANTEDRAFT_131238</name>
</gene>
<dbReference type="Proteomes" id="UP000000707">
    <property type="component" value="Unassembled WGS sequence"/>
</dbReference>
<evidence type="ECO:0000256" key="6">
    <source>
        <dbReference type="ARBA" id="ARBA00022946"/>
    </source>
</evidence>
<sequence>MVRVEQTKQFEKLIKDSIDSERNGRLAGLEQLNARVKDLEEFSETLETQLVANHTRSVLSKAVGNLKHVLASSKETDSPKLLIQYFDEINKVAGSLNSELLNVVLNDLKPLIVNESNHSLLTNAQLLNKWEQLTPELRSASLLPPNAGLLGHLASMVFSKLLLPVKGNKPDGKDIESVIGRIESALTRGDLDVAVEEAANLKGWPRKLADDWVKDGRKRLEVQFLVGVVDSETRIV</sequence>
<organism evidence="14">
    <name type="scientific">Candida tenuis (strain ATCC 10573 / BCRC 21748 / CBS 615 / JCM 9827 / NBRC 10315 / NRRL Y-1498 / VKM Y-70)</name>
    <name type="common">Yeast</name>
    <name type="synonym">Yamadazyma tenuis</name>
    <dbReference type="NCBI Taxonomy" id="590646"/>
    <lineage>
        <taxon>Eukaryota</taxon>
        <taxon>Fungi</taxon>
        <taxon>Dikarya</taxon>
        <taxon>Ascomycota</taxon>
        <taxon>Saccharomycotina</taxon>
        <taxon>Pichiomycetes</taxon>
        <taxon>Debaryomycetaceae</taxon>
        <taxon>Yamadazyma</taxon>
    </lineage>
</organism>
<comment type="function">
    <text evidence="11">Component of the MICOS complex, a large protein complex of the mitochondrial inner membrane that plays crucial roles in the maintenance of crista junctions, inner membrane architecture, and formation of contact sites to the outer membrane. Plays a role in keeping cristae membranes connected to the inner boundary membrane. Also promotes protein import via the mitochondrial intermembrane space assembly (MIA) pathway.</text>
</comment>
<comment type="subunit">
    <text evidence="12">Component of the mitochondrial contact site and cristae organizing system (MICOS) complex.</text>
</comment>
<keyword evidence="9 12" id="KW-0496">Mitochondrion</keyword>
<comment type="similarity">
    <text evidence="2 12">Belongs to the MICOS complex subunit Mic60 family.</text>
</comment>
<evidence type="ECO:0000256" key="10">
    <source>
        <dbReference type="ARBA" id="ARBA00023136"/>
    </source>
</evidence>
<dbReference type="KEGG" id="cten:18249506"/>
<dbReference type="AlphaFoldDB" id="G3B8C3"/>
<evidence type="ECO:0000256" key="2">
    <source>
        <dbReference type="ARBA" id="ARBA00010877"/>
    </source>
</evidence>
<evidence type="ECO:0000256" key="8">
    <source>
        <dbReference type="ARBA" id="ARBA00023054"/>
    </source>
</evidence>
<dbReference type="EMBL" id="GL996527">
    <property type="protein sequence ID" value="EGV61737.1"/>
    <property type="molecule type" value="Genomic_DNA"/>
</dbReference>
<dbReference type="Pfam" id="PF09731">
    <property type="entry name" value="Mitofilin"/>
    <property type="match status" value="1"/>
</dbReference>
<keyword evidence="4 12" id="KW-0812">Transmembrane</keyword>
<proteinExistence type="inferred from homology"/>
<evidence type="ECO:0000313" key="14">
    <source>
        <dbReference type="Proteomes" id="UP000000707"/>
    </source>
</evidence>
<dbReference type="OrthoDB" id="10261039at2759"/>
<dbReference type="PANTHER" id="PTHR15415:SF7">
    <property type="entry name" value="MICOS COMPLEX SUBUNIT MIC60"/>
    <property type="match status" value="1"/>
</dbReference>
<evidence type="ECO:0000256" key="5">
    <source>
        <dbReference type="ARBA" id="ARBA00022792"/>
    </source>
</evidence>
<dbReference type="GO" id="GO:0042407">
    <property type="term" value="P:cristae formation"/>
    <property type="evidence" value="ECO:0007669"/>
    <property type="project" value="TreeGrafter"/>
</dbReference>
<dbReference type="GeneID" id="18249506"/>
<keyword evidence="5 12" id="KW-0999">Mitochondrion inner membrane</keyword>
<evidence type="ECO:0000313" key="13">
    <source>
        <dbReference type="EMBL" id="EGV61737.1"/>
    </source>
</evidence>
<keyword evidence="10" id="KW-0472">Membrane</keyword>
<evidence type="ECO:0000256" key="7">
    <source>
        <dbReference type="ARBA" id="ARBA00022989"/>
    </source>
</evidence>
<reference evidence="13 14" key="1">
    <citation type="journal article" date="2011" name="Proc. Natl. Acad. Sci. U.S.A.">
        <title>Comparative genomics of xylose-fermenting fungi for enhanced biofuel production.</title>
        <authorList>
            <person name="Wohlbach D.J."/>
            <person name="Kuo A."/>
            <person name="Sato T.K."/>
            <person name="Potts K.M."/>
            <person name="Salamov A.A."/>
            <person name="LaButti K.M."/>
            <person name="Sun H."/>
            <person name="Clum A."/>
            <person name="Pangilinan J.L."/>
            <person name="Lindquist E.A."/>
            <person name="Lucas S."/>
            <person name="Lapidus A."/>
            <person name="Jin M."/>
            <person name="Gunawan C."/>
            <person name="Balan V."/>
            <person name="Dale B.E."/>
            <person name="Jeffries T.W."/>
            <person name="Zinkel R."/>
            <person name="Barry K.W."/>
            <person name="Grigoriev I.V."/>
            <person name="Gasch A.P."/>
        </authorList>
    </citation>
    <scope>NUCLEOTIDE SEQUENCE [LARGE SCALE GENOMIC DNA]</scope>
    <source>
        <strain evidence="14">ATCC 10573 / BCRC 21748 / CBS 615 / JCM 9827 / NBRC 10315 / NRRL Y-1498 / VKM Y-70</strain>
    </source>
</reference>
<accession>G3B8C3</accession>
<evidence type="ECO:0000256" key="4">
    <source>
        <dbReference type="ARBA" id="ARBA00022692"/>
    </source>
</evidence>
<evidence type="ECO:0000256" key="1">
    <source>
        <dbReference type="ARBA" id="ARBA00004434"/>
    </source>
</evidence>
<dbReference type="InterPro" id="IPR019133">
    <property type="entry name" value="MIC60"/>
</dbReference>
<keyword evidence="6" id="KW-0809">Transit peptide</keyword>
<name>G3B8C3_CANTC</name>